<accession>A0ACD3R6N7</accession>
<keyword evidence="2" id="KW-1185">Reference proteome</keyword>
<proteinExistence type="predicted"/>
<comment type="caution">
    <text evidence="1">The sequence shown here is derived from an EMBL/GenBank/DDBJ whole genome shotgun (WGS) entry which is preliminary data.</text>
</comment>
<reference evidence="1" key="1">
    <citation type="submission" date="2018-11" db="EMBL/GenBank/DDBJ databases">
        <title>The sequence and de novo assembly of Larimichthys crocea genome using PacBio and Hi-C technologies.</title>
        <authorList>
            <person name="Xu P."/>
            <person name="Chen B."/>
            <person name="Zhou Z."/>
            <person name="Ke Q."/>
            <person name="Wu Y."/>
            <person name="Bai H."/>
            <person name="Pu F."/>
        </authorList>
    </citation>
    <scope>NUCLEOTIDE SEQUENCE</scope>
    <source>
        <tissue evidence="1">Muscle</tissue>
    </source>
</reference>
<gene>
    <name evidence="1" type="ORF">E3U43_021522</name>
</gene>
<dbReference type="Proteomes" id="UP000793456">
    <property type="component" value="Chromosome IX"/>
</dbReference>
<evidence type="ECO:0000313" key="1">
    <source>
        <dbReference type="EMBL" id="TMS15060.1"/>
    </source>
</evidence>
<name>A0ACD3R6N7_LARCR</name>
<sequence>MASQSTHIPSDKRFIIFFDFDETIVDETSDDMVVQAAPGHHLPGWLKDTYHPGRYNEYMQRVLAYLAEQGVTESDMRTIMEKLPTTPGMLTLFQFLRARPPQDFEVVIGVRRQHLLHRVLAPAHRGPPALPPDLHQPGHLQQGRPSGDAALPFPRLPTVSRQHVQASGHQGLCGPQDAGKGPSVPEDLLRGGRSQRLLPSTRSRTAGRGFPTARFPHAPADHGDP</sequence>
<evidence type="ECO:0000313" key="2">
    <source>
        <dbReference type="Proteomes" id="UP000793456"/>
    </source>
</evidence>
<organism evidence="1 2">
    <name type="scientific">Larimichthys crocea</name>
    <name type="common">Large yellow croaker</name>
    <name type="synonym">Pseudosciaena crocea</name>
    <dbReference type="NCBI Taxonomy" id="215358"/>
    <lineage>
        <taxon>Eukaryota</taxon>
        <taxon>Metazoa</taxon>
        <taxon>Chordata</taxon>
        <taxon>Craniata</taxon>
        <taxon>Vertebrata</taxon>
        <taxon>Euteleostomi</taxon>
        <taxon>Actinopterygii</taxon>
        <taxon>Neopterygii</taxon>
        <taxon>Teleostei</taxon>
        <taxon>Neoteleostei</taxon>
        <taxon>Acanthomorphata</taxon>
        <taxon>Eupercaria</taxon>
        <taxon>Sciaenidae</taxon>
        <taxon>Larimichthys</taxon>
    </lineage>
</organism>
<protein>
    <submittedName>
        <fullName evidence="1">Uncharacterized protein</fullName>
    </submittedName>
</protein>
<dbReference type="EMBL" id="CM011682">
    <property type="protein sequence ID" value="TMS15060.1"/>
    <property type="molecule type" value="Genomic_DNA"/>
</dbReference>